<dbReference type="EMBL" id="BK015879">
    <property type="protein sequence ID" value="DAD71265.1"/>
    <property type="molecule type" value="Genomic_DNA"/>
</dbReference>
<reference evidence="1" key="1">
    <citation type="journal article" date="2021" name="Proc. Natl. Acad. Sci. U.S.A.">
        <title>A Catalog of Tens of Thousands of Viruses from Human Metagenomes Reveals Hidden Associations with Chronic Diseases.</title>
        <authorList>
            <person name="Tisza M.J."/>
            <person name="Buck C.B."/>
        </authorList>
    </citation>
    <scope>NUCLEOTIDE SEQUENCE</scope>
    <source>
        <strain evidence="1">CtDuC3</strain>
    </source>
</reference>
<sequence length="132" mass="15565">MPNKDCENAKSKRFAEIYVFEQTGNQVQSYIQMCKEFNIEQTQNYVYQRQAASKYFRKPEVQEYIRQFRAEAQEKYDVRKEEIVIALQDIAFDTDNYKKDRLAALKQLTDIGGFAESNINLKADTKLEVVIE</sequence>
<organism evidence="1">
    <name type="scientific">Siphoviridae sp. ctDuC3</name>
    <dbReference type="NCBI Taxonomy" id="2827563"/>
    <lineage>
        <taxon>Viruses</taxon>
        <taxon>Duplodnaviria</taxon>
        <taxon>Heunggongvirae</taxon>
        <taxon>Uroviricota</taxon>
        <taxon>Caudoviricetes</taxon>
    </lineage>
</organism>
<evidence type="ECO:0000313" key="1">
    <source>
        <dbReference type="EMBL" id="DAD71265.1"/>
    </source>
</evidence>
<name>A0A8S5LMQ2_9CAUD</name>
<proteinExistence type="predicted"/>
<dbReference type="InterPro" id="IPR038713">
    <property type="entry name" value="Terminase_Gp1_N_sf"/>
</dbReference>
<accession>A0A8S5LMQ2</accession>
<protein>
    <submittedName>
        <fullName evidence="1">Terminase small subunit</fullName>
    </submittedName>
</protein>
<dbReference type="Gene3D" id="1.10.10.1400">
    <property type="entry name" value="Terminase, small subunit, N-terminal DNA-binding domain, HTH motif"/>
    <property type="match status" value="1"/>
</dbReference>